<comment type="caution">
    <text evidence="1">The sequence shown here is derived from an EMBL/GenBank/DDBJ whole genome shotgun (WGS) entry which is preliminary data.</text>
</comment>
<dbReference type="Proteomes" id="UP000887226">
    <property type="component" value="Unassembled WGS sequence"/>
</dbReference>
<evidence type="ECO:0000313" key="2">
    <source>
        <dbReference type="Proteomes" id="UP000887226"/>
    </source>
</evidence>
<reference evidence="1" key="1">
    <citation type="journal article" date="2021" name="IMA Fungus">
        <title>Genomic characterization of three marine fungi, including Emericellopsis atlantica sp. nov. with signatures of a generalist lifestyle and marine biomass degradation.</title>
        <authorList>
            <person name="Hagestad O.C."/>
            <person name="Hou L."/>
            <person name="Andersen J.H."/>
            <person name="Hansen E.H."/>
            <person name="Altermark B."/>
            <person name="Li C."/>
            <person name="Kuhnert E."/>
            <person name="Cox R.J."/>
            <person name="Crous P.W."/>
            <person name="Spatafora J.W."/>
            <person name="Lail K."/>
            <person name="Amirebrahimi M."/>
            <person name="Lipzen A."/>
            <person name="Pangilinan J."/>
            <person name="Andreopoulos W."/>
            <person name="Hayes R.D."/>
            <person name="Ng V."/>
            <person name="Grigoriev I.V."/>
            <person name="Jackson S.A."/>
            <person name="Sutton T.D.S."/>
            <person name="Dobson A.D.W."/>
            <person name="Rama T."/>
        </authorList>
    </citation>
    <scope>NUCLEOTIDE SEQUENCE</scope>
    <source>
        <strain evidence="1">TRa3180A</strain>
    </source>
</reference>
<dbReference type="AlphaFoldDB" id="A0A9P7Z9W0"/>
<proteinExistence type="predicted"/>
<keyword evidence="2" id="KW-1185">Reference proteome</keyword>
<name>A0A9P7Z9W0_9HELO</name>
<organism evidence="1 2">
    <name type="scientific">Calycina marina</name>
    <dbReference type="NCBI Taxonomy" id="1763456"/>
    <lineage>
        <taxon>Eukaryota</taxon>
        <taxon>Fungi</taxon>
        <taxon>Dikarya</taxon>
        <taxon>Ascomycota</taxon>
        <taxon>Pezizomycotina</taxon>
        <taxon>Leotiomycetes</taxon>
        <taxon>Helotiales</taxon>
        <taxon>Pezizellaceae</taxon>
        <taxon>Calycina</taxon>
    </lineage>
</organism>
<sequence>MPCLSASCANTTTVVEIFSDPSGFVVLSGLVGVMAFCAMAKVHFEADAVSSYNCELQVADFVIVGHIGIEYYTRTIVYRMVCAKINALFERNRMIY</sequence>
<gene>
    <name evidence="1" type="ORF">BJ878DRAFT_490486</name>
</gene>
<accession>A0A9P7Z9W0</accession>
<dbReference type="EMBL" id="MU253760">
    <property type="protein sequence ID" value="KAG9247911.1"/>
    <property type="molecule type" value="Genomic_DNA"/>
</dbReference>
<protein>
    <submittedName>
        <fullName evidence="1">Uncharacterized protein</fullName>
    </submittedName>
</protein>
<evidence type="ECO:0000313" key="1">
    <source>
        <dbReference type="EMBL" id="KAG9247911.1"/>
    </source>
</evidence>